<keyword evidence="3" id="KW-1185">Reference proteome</keyword>
<accession>A0A8J2NT92</accession>
<dbReference type="EMBL" id="CAJVCH010017428">
    <property type="protein sequence ID" value="CAG7683562.1"/>
    <property type="molecule type" value="Genomic_DNA"/>
</dbReference>
<organism evidence="2 3">
    <name type="scientific">Allacma fusca</name>
    <dbReference type="NCBI Taxonomy" id="39272"/>
    <lineage>
        <taxon>Eukaryota</taxon>
        <taxon>Metazoa</taxon>
        <taxon>Ecdysozoa</taxon>
        <taxon>Arthropoda</taxon>
        <taxon>Hexapoda</taxon>
        <taxon>Collembola</taxon>
        <taxon>Symphypleona</taxon>
        <taxon>Sminthuridae</taxon>
        <taxon>Allacma</taxon>
    </lineage>
</organism>
<evidence type="ECO:0000256" key="1">
    <source>
        <dbReference type="SAM" id="MobiDB-lite"/>
    </source>
</evidence>
<feature type="region of interest" description="Disordered" evidence="1">
    <location>
        <begin position="26"/>
        <end position="69"/>
    </location>
</feature>
<protein>
    <submittedName>
        <fullName evidence="2">Uncharacterized protein</fullName>
    </submittedName>
</protein>
<dbReference type="AlphaFoldDB" id="A0A8J2NT92"/>
<name>A0A8J2NT92_9HEXA</name>
<feature type="compositionally biased region" description="Basic and acidic residues" evidence="1">
    <location>
        <begin position="53"/>
        <end position="69"/>
    </location>
</feature>
<sequence>MKTSVICQKVVINGVHGIRGYLGADGPSTRMEQSNGSHGVWTGLDRPLSELGHGGDPRGDLERYKDTMH</sequence>
<comment type="caution">
    <text evidence="2">The sequence shown here is derived from an EMBL/GenBank/DDBJ whole genome shotgun (WGS) entry which is preliminary data.</text>
</comment>
<gene>
    <name evidence="2" type="ORF">AFUS01_LOCUS2959</name>
</gene>
<dbReference type="Proteomes" id="UP000708208">
    <property type="component" value="Unassembled WGS sequence"/>
</dbReference>
<proteinExistence type="predicted"/>
<reference evidence="2" key="1">
    <citation type="submission" date="2021-06" db="EMBL/GenBank/DDBJ databases">
        <authorList>
            <person name="Hodson N. C."/>
            <person name="Mongue J. A."/>
            <person name="Jaron S. K."/>
        </authorList>
    </citation>
    <scope>NUCLEOTIDE SEQUENCE</scope>
</reference>
<evidence type="ECO:0000313" key="3">
    <source>
        <dbReference type="Proteomes" id="UP000708208"/>
    </source>
</evidence>
<evidence type="ECO:0000313" key="2">
    <source>
        <dbReference type="EMBL" id="CAG7683562.1"/>
    </source>
</evidence>